<comment type="caution">
    <text evidence="2">The sequence shown here is derived from an EMBL/GenBank/DDBJ whole genome shotgun (WGS) entry which is preliminary data.</text>
</comment>
<dbReference type="CDD" id="cd00303">
    <property type="entry name" value="retropepsin_like"/>
    <property type="match status" value="1"/>
</dbReference>
<keyword evidence="3" id="KW-1185">Reference proteome</keyword>
<evidence type="ECO:0000259" key="1">
    <source>
        <dbReference type="Pfam" id="PF07727"/>
    </source>
</evidence>
<dbReference type="Pfam" id="PF07727">
    <property type="entry name" value="RVT_2"/>
    <property type="match status" value="1"/>
</dbReference>
<dbReference type="PANTHER" id="PTHR33067">
    <property type="entry name" value="RNA-DIRECTED DNA POLYMERASE-RELATED"/>
    <property type="match status" value="1"/>
</dbReference>
<reference evidence="2" key="2">
    <citation type="submission" date="2022-01" db="EMBL/GenBank/DDBJ databases">
        <authorList>
            <person name="Yamashiro T."/>
            <person name="Shiraishi A."/>
            <person name="Satake H."/>
            <person name="Nakayama K."/>
        </authorList>
    </citation>
    <scope>NUCLEOTIDE SEQUENCE</scope>
</reference>
<sequence>MQACDICSIVSPLGNPSILPITSLTECARRILLSLYVDDMIITGDDCVGIESLRLDLAHRFAIKDLALLCYFLGIEVKYTPTDGDPLPDPSLYRTIMGSLVYLTVTRPNIFYAVHIFQTLLFPSTSVLDLCAYCDSDWAGDVVSPEYQAMAVTTSEIVLLRWLLANMGVCISRSTSLHCDNRIAIQIAHNSVFHERTKHIEIDYYFIRASVSVMPLSNYLNLGLGELAHTRLTVELADRTVKYPKGIAKNVLVGIGKFTFPVDFIILDMPEDIKVPLILGRPFLSLDPFLEDYIELNDLNKPFKLRRNQGDDLMPTIEEGEVIEEFRTRDEDLDTGIDDYPSYYDDDKKIHIDYAHNLKISCMIGFEFTHVNFYPLFYVNVMSKEFHNSIMKDKMVYKWDNVVGALMNVPIFVGTFYVMTNFAILEDIDAYRDKGMGDIIVGELFLREVGIKTKLFEGMITLYNGDDEVTYQMVRSHPRFKNHNNDQCNKIPPLLKESEKDVKNGISHAYKKLKGFYKGILNLGPNFILNAKTEEWLTRGHISVHEMG</sequence>
<dbReference type="InterPro" id="IPR013103">
    <property type="entry name" value="RVT_2"/>
</dbReference>
<dbReference type="SUPFAM" id="SSF56672">
    <property type="entry name" value="DNA/RNA polymerases"/>
    <property type="match status" value="1"/>
</dbReference>
<dbReference type="Proteomes" id="UP001151760">
    <property type="component" value="Unassembled WGS sequence"/>
</dbReference>
<dbReference type="PANTHER" id="PTHR33067:SF9">
    <property type="entry name" value="RNA-DIRECTED DNA POLYMERASE"/>
    <property type="match status" value="1"/>
</dbReference>
<proteinExistence type="predicted"/>
<dbReference type="InterPro" id="IPR021109">
    <property type="entry name" value="Peptidase_aspartic_dom_sf"/>
</dbReference>
<dbReference type="Gene3D" id="2.40.70.10">
    <property type="entry name" value="Acid Proteases"/>
    <property type="match status" value="1"/>
</dbReference>
<dbReference type="EMBL" id="BQNB010016108">
    <property type="protein sequence ID" value="GJT47898.1"/>
    <property type="molecule type" value="Genomic_DNA"/>
</dbReference>
<organism evidence="2 3">
    <name type="scientific">Tanacetum coccineum</name>
    <dbReference type="NCBI Taxonomy" id="301880"/>
    <lineage>
        <taxon>Eukaryota</taxon>
        <taxon>Viridiplantae</taxon>
        <taxon>Streptophyta</taxon>
        <taxon>Embryophyta</taxon>
        <taxon>Tracheophyta</taxon>
        <taxon>Spermatophyta</taxon>
        <taxon>Magnoliopsida</taxon>
        <taxon>eudicotyledons</taxon>
        <taxon>Gunneridae</taxon>
        <taxon>Pentapetalae</taxon>
        <taxon>asterids</taxon>
        <taxon>campanulids</taxon>
        <taxon>Asterales</taxon>
        <taxon>Asteraceae</taxon>
        <taxon>Asteroideae</taxon>
        <taxon>Anthemideae</taxon>
        <taxon>Anthemidinae</taxon>
        <taxon>Tanacetum</taxon>
    </lineage>
</organism>
<gene>
    <name evidence="2" type="ORF">Tco_0974055</name>
</gene>
<name>A0ABQ5EAH4_9ASTR</name>
<dbReference type="CDD" id="cd09272">
    <property type="entry name" value="RNase_HI_RT_Ty1"/>
    <property type="match status" value="1"/>
</dbReference>
<evidence type="ECO:0000313" key="3">
    <source>
        <dbReference type="Proteomes" id="UP001151760"/>
    </source>
</evidence>
<protein>
    <submittedName>
        <fullName evidence="2">Homeodomain-like protein</fullName>
    </submittedName>
</protein>
<reference evidence="2" key="1">
    <citation type="journal article" date="2022" name="Int. J. Mol. Sci.">
        <title>Draft Genome of Tanacetum Coccineum: Genomic Comparison of Closely Related Tanacetum-Family Plants.</title>
        <authorList>
            <person name="Yamashiro T."/>
            <person name="Shiraishi A."/>
            <person name="Nakayama K."/>
            <person name="Satake H."/>
        </authorList>
    </citation>
    <scope>NUCLEOTIDE SEQUENCE</scope>
</reference>
<feature type="domain" description="Reverse transcriptase Ty1/copia-type" evidence="1">
    <location>
        <begin position="28"/>
        <end position="78"/>
    </location>
</feature>
<evidence type="ECO:0000313" key="2">
    <source>
        <dbReference type="EMBL" id="GJT47898.1"/>
    </source>
</evidence>
<dbReference type="InterPro" id="IPR043502">
    <property type="entry name" value="DNA/RNA_pol_sf"/>
</dbReference>
<accession>A0ABQ5EAH4</accession>